<comment type="caution">
    <text evidence="1">The sequence shown here is derived from an EMBL/GenBank/DDBJ whole genome shotgun (WGS) entry which is preliminary data.</text>
</comment>
<evidence type="ECO:0000313" key="2">
    <source>
        <dbReference type="Proteomes" id="UP001165378"/>
    </source>
</evidence>
<accession>A0AA41TZ05</accession>
<dbReference type="RefSeq" id="WP_235050878.1">
    <property type="nucleotide sequence ID" value="NZ_JAKFHA010000002.1"/>
</dbReference>
<dbReference type="AlphaFoldDB" id="A0AA41TZ05"/>
<organism evidence="1 2">
    <name type="scientific">Yinghuangia soli</name>
    <dbReference type="NCBI Taxonomy" id="2908204"/>
    <lineage>
        <taxon>Bacteria</taxon>
        <taxon>Bacillati</taxon>
        <taxon>Actinomycetota</taxon>
        <taxon>Actinomycetes</taxon>
        <taxon>Kitasatosporales</taxon>
        <taxon>Streptomycetaceae</taxon>
        <taxon>Yinghuangia</taxon>
    </lineage>
</organism>
<protein>
    <submittedName>
        <fullName evidence="1">Uncharacterized protein</fullName>
    </submittedName>
</protein>
<dbReference type="EMBL" id="JAKFHA010000002">
    <property type="protein sequence ID" value="MCF2526740.1"/>
    <property type="molecule type" value="Genomic_DNA"/>
</dbReference>
<evidence type="ECO:0000313" key="1">
    <source>
        <dbReference type="EMBL" id="MCF2526740.1"/>
    </source>
</evidence>
<keyword evidence="2" id="KW-1185">Reference proteome</keyword>
<name>A0AA41TZ05_9ACTN</name>
<sequence length="110" mass="11692">MTTTASGVVSVETLVDLSERVGITAPTDTPVTVARVRLPEGVIGYGIQDSRTGRLYAVLDEAADDFLAWAMASRLAMAADDGELTPDRYARLFERIAGTFTDGPIEEVAG</sequence>
<dbReference type="Proteomes" id="UP001165378">
    <property type="component" value="Unassembled WGS sequence"/>
</dbReference>
<gene>
    <name evidence="1" type="ORF">LZ495_05825</name>
</gene>
<proteinExistence type="predicted"/>
<reference evidence="1" key="1">
    <citation type="submission" date="2022-01" db="EMBL/GenBank/DDBJ databases">
        <title>Genome-Based Taxonomic Classification of the Phylum Actinobacteria.</title>
        <authorList>
            <person name="Gao Y."/>
        </authorList>
    </citation>
    <scope>NUCLEOTIDE SEQUENCE</scope>
    <source>
        <strain evidence="1">KLBMP 8922</strain>
    </source>
</reference>